<name>A0A9W8JR27_9AGAR</name>
<sequence length="139" mass="15556">MPMLIPGDERPRALQEVVGIAVNQTDVDQRQYIWKGLFVTGDVTRHVKGIGIALQSRLAQFIMNPDLNTDLQPRLIRVLNVPDYYAEYRETGNGYATFLGTSITAKIIFSDPNGKNYVSKAEYTTKGPHSIIEMTPSLL</sequence>
<keyword evidence="2" id="KW-1185">Reference proteome</keyword>
<protein>
    <submittedName>
        <fullName evidence="1">Uncharacterized protein</fullName>
    </submittedName>
</protein>
<dbReference type="OrthoDB" id="74201at2759"/>
<dbReference type="Gene3D" id="3.30.420.40">
    <property type="match status" value="1"/>
</dbReference>
<reference evidence="1" key="1">
    <citation type="submission" date="2022-07" db="EMBL/GenBank/DDBJ databases">
        <title>Genome Sequence of Agrocybe chaxingu.</title>
        <authorList>
            <person name="Buettner E."/>
        </authorList>
    </citation>
    <scope>NUCLEOTIDE SEQUENCE</scope>
    <source>
        <strain evidence="1">MP-N11</strain>
    </source>
</reference>
<dbReference type="Proteomes" id="UP001148786">
    <property type="component" value="Unassembled WGS sequence"/>
</dbReference>
<proteinExistence type="predicted"/>
<evidence type="ECO:0000313" key="2">
    <source>
        <dbReference type="Proteomes" id="UP001148786"/>
    </source>
</evidence>
<organism evidence="1 2">
    <name type="scientific">Agrocybe chaxingu</name>
    <dbReference type="NCBI Taxonomy" id="84603"/>
    <lineage>
        <taxon>Eukaryota</taxon>
        <taxon>Fungi</taxon>
        <taxon>Dikarya</taxon>
        <taxon>Basidiomycota</taxon>
        <taxon>Agaricomycotina</taxon>
        <taxon>Agaricomycetes</taxon>
        <taxon>Agaricomycetidae</taxon>
        <taxon>Agaricales</taxon>
        <taxon>Agaricineae</taxon>
        <taxon>Strophariaceae</taxon>
        <taxon>Agrocybe</taxon>
    </lineage>
</organism>
<dbReference type="InterPro" id="IPR043129">
    <property type="entry name" value="ATPase_NBD"/>
</dbReference>
<accession>A0A9W8JR27</accession>
<evidence type="ECO:0000313" key="1">
    <source>
        <dbReference type="EMBL" id="KAJ3498007.1"/>
    </source>
</evidence>
<dbReference type="SUPFAM" id="SSF53067">
    <property type="entry name" value="Actin-like ATPase domain"/>
    <property type="match status" value="1"/>
</dbReference>
<dbReference type="AlphaFoldDB" id="A0A9W8JR27"/>
<dbReference type="EMBL" id="JANKHO010001825">
    <property type="protein sequence ID" value="KAJ3498007.1"/>
    <property type="molecule type" value="Genomic_DNA"/>
</dbReference>
<comment type="caution">
    <text evidence="1">The sequence shown here is derived from an EMBL/GenBank/DDBJ whole genome shotgun (WGS) entry which is preliminary data.</text>
</comment>
<gene>
    <name evidence="1" type="ORF">NLJ89_g10277</name>
</gene>